<dbReference type="AlphaFoldDB" id="A0A1G8DFZ3"/>
<dbReference type="EMBL" id="FNDN01000002">
    <property type="protein sequence ID" value="SDH56230.1"/>
    <property type="molecule type" value="Genomic_DNA"/>
</dbReference>
<dbReference type="Proteomes" id="UP000183263">
    <property type="component" value="Unassembled WGS sequence"/>
</dbReference>
<reference evidence="1 2" key="1">
    <citation type="submission" date="2016-10" db="EMBL/GenBank/DDBJ databases">
        <authorList>
            <person name="de Groot N.N."/>
        </authorList>
    </citation>
    <scope>NUCLEOTIDE SEQUENCE [LARGE SCALE GENOMIC DNA]</scope>
    <source>
        <strain evidence="1 2">DSM 44892</strain>
    </source>
</reference>
<proteinExistence type="predicted"/>
<evidence type="ECO:0000313" key="1">
    <source>
        <dbReference type="EMBL" id="SDH56230.1"/>
    </source>
</evidence>
<organism evidence="1 2">
    <name type="scientific">Rhodococcus triatomae</name>
    <dbReference type="NCBI Taxonomy" id="300028"/>
    <lineage>
        <taxon>Bacteria</taxon>
        <taxon>Bacillati</taxon>
        <taxon>Actinomycetota</taxon>
        <taxon>Actinomycetes</taxon>
        <taxon>Mycobacteriales</taxon>
        <taxon>Nocardiaceae</taxon>
        <taxon>Rhodococcus</taxon>
    </lineage>
</organism>
<gene>
    <name evidence="1" type="ORF">SAMN05444695_102285</name>
</gene>
<accession>A0A1G8DFZ3</accession>
<sequence>MIGHIVIGHIVIGHTVIARAAFVVAATDPVPPVSPHLSRRKTVR</sequence>
<protein>
    <submittedName>
        <fullName evidence="1">Uncharacterized protein</fullName>
    </submittedName>
</protein>
<keyword evidence="2" id="KW-1185">Reference proteome</keyword>
<evidence type="ECO:0000313" key="2">
    <source>
        <dbReference type="Proteomes" id="UP000183263"/>
    </source>
</evidence>
<name>A0A1G8DFZ3_9NOCA</name>